<keyword evidence="4 5" id="KW-0472">Membrane</keyword>
<dbReference type="AlphaFoldDB" id="A0A1D3D1S6"/>
<evidence type="ECO:0000256" key="1">
    <source>
        <dbReference type="ARBA" id="ARBA00004141"/>
    </source>
</evidence>
<organism evidence="6 7">
    <name type="scientific">Cyclospora cayetanensis</name>
    <dbReference type="NCBI Taxonomy" id="88456"/>
    <lineage>
        <taxon>Eukaryota</taxon>
        <taxon>Sar</taxon>
        <taxon>Alveolata</taxon>
        <taxon>Apicomplexa</taxon>
        <taxon>Conoidasida</taxon>
        <taxon>Coccidia</taxon>
        <taxon>Eucoccidiorida</taxon>
        <taxon>Eimeriorina</taxon>
        <taxon>Eimeriidae</taxon>
        <taxon>Cyclospora</taxon>
    </lineage>
</organism>
<evidence type="ECO:0000313" key="6">
    <source>
        <dbReference type="EMBL" id="OEH77401.1"/>
    </source>
</evidence>
<dbReference type="InterPro" id="IPR013714">
    <property type="entry name" value="Golgi_TVP15"/>
</dbReference>
<dbReference type="PANTHER" id="PTHR28128:SF1">
    <property type="entry name" value="GOLGI APPARATUS MEMBRANE PROTEIN TVP15"/>
    <property type="match status" value="1"/>
</dbReference>
<protein>
    <submittedName>
        <fullName evidence="6">Copi associated protein</fullName>
    </submittedName>
</protein>
<reference evidence="6 7" key="1">
    <citation type="journal article" date="2016" name="BMC Genomics">
        <title>Comparative genomics reveals Cyclospora cayetanensis possesses coccidia-like metabolism and invasion components but unique surface antigens.</title>
        <authorList>
            <person name="Liu S."/>
            <person name="Wang L."/>
            <person name="Zheng H."/>
            <person name="Xu Z."/>
            <person name="Roellig D.M."/>
            <person name="Li N."/>
            <person name="Frace M.A."/>
            <person name="Tang K."/>
            <person name="Arrowood M.J."/>
            <person name="Moss D.M."/>
            <person name="Zhang L."/>
            <person name="Feng Y."/>
            <person name="Xiao L."/>
        </authorList>
    </citation>
    <scope>NUCLEOTIDE SEQUENCE [LARGE SCALE GENOMIC DNA]</scope>
    <source>
        <strain evidence="6 7">CHN_HEN01</strain>
    </source>
</reference>
<dbReference type="PANTHER" id="PTHR28128">
    <property type="entry name" value="GOLGI APPARATUS MEMBRANE PROTEIN TVP15"/>
    <property type="match status" value="1"/>
</dbReference>
<dbReference type="EMBL" id="JROU02001104">
    <property type="protein sequence ID" value="OEH77401.1"/>
    <property type="molecule type" value="Genomic_DNA"/>
</dbReference>
<evidence type="ECO:0000256" key="5">
    <source>
        <dbReference type="SAM" id="Phobius"/>
    </source>
</evidence>
<comment type="subcellular location">
    <subcellularLocation>
        <location evidence="1">Membrane</location>
        <topology evidence="1">Multi-pass membrane protein</topology>
    </subcellularLocation>
</comment>
<evidence type="ECO:0000256" key="2">
    <source>
        <dbReference type="ARBA" id="ARBA00022692"/>
    </source>
</evidence>
<evidence type="ECO:0000313" key="7">
    <source>
        <dbReference type="Proteomes" id="UP000095192"/>
    </source>
</evidence>
<feature type="transmembrane region" description="Helical" evidence="5">
    <location>
        <begin position="125"/>
        <end position="150"/>
    </location>
</feature>
<keyword evidence="7" id="KW-1185">Reference proteome</keyword>
<dbReference type="VEuPathDB" id="ToxoDB:cyc_02217"/>
<evidence type="ECO:0000256" key="4">
    <source>
        <dbReference type="ARBA" id="ARBA00023136"/>
    </source>
</evidence>
<dbReference type="Proteomes" id="UP000095192">
    <property type="component" value="Unassembled WGS sequence"/>
</dbReference>
<evidence type="ECO:0000256" key="3">
    <source>
        <dbReference type="ARBA" id="ARBA00022989"/>
    </source>
</evidence>
<keyword evidence="2 5" id="KW-0812">Transmembrane</keyword>
<dbReference type="VEuPathDB" id="ToxoDB:LOC34619101"/>
<proteinExistence type="predicted"/>
<accession>A0A1D3D1S6</accession>
<sequence>MFAEPPAGSAAAGKQQTLQSASPYPAVPTSAAHLADQVESGGARLEETLMRLNCKYQTLFFCAALTVVSGGVLGFLSSLAGFDLAALVVSTFLVVFGFIMMLIDVPGSPRWAGRYRSMVRRYFRFLTRLTGKSLFLLFLGSLLSCTLWPARRGVSSGGLVFLSVTISFFVSAVSLIGLLIAIRKSLRLEKVRRSVLVAAKGQYPEAYRKYAMTDPAHGMQFEEFNRLCADHTAGRLQFDITDLGIIYNALDEHQKSAINEREFAEWMSDILGKISGEELPLECLGGAPFSESPLKGRFWGAVGRR</sequence>
<dbReference type="GO" id="GO:0016020">
    <property type="term" value="C:membrane"/>
    <property type="evidence" value="ECO:0007669"/>
    <property type="project" value="UniProtKB-SubCell"/>
</dbReference>
<name>A0A1D3D1S6_9EIME</name>
<gene>
    <name evidence="6" type="ORF">cyc_02217</name>
</gene>
<dbReference type="InParanoid" id="A0A1D3D1S6"/>
<keyword evidence="3 5" id="KW-1133">Transmembrane helix</keyword>
<feature type="transmembrane region" description="Helical" evidence="5">
    <location>
        <begin position="156"/>
        <end position="182"/>
    </location>
</feature>
<feature type="transmembrane region" description="Helical" evidence="5">
    <location>
        <begin position="59"/>
        <end position="78"/>
    </location>
</feature>
<feature type="transmembrane region" description="Helical" evidence="5">
    <location>
        <begin position="84"/>
        <end position="105"/>
    </location>
</feature>
<comment type="caution">
    <text evidence="6">The sequence shown here is derived from an EMBL/GenBank/DDBJ whole genome shotgun (WGS) entry which is preliminary data.</text>
</comment>